<organism evidence="1 2">
    <name type="scientific">Pseudomonas fluorescens</name>
    <dbReference type="NCBI Taxonomy" id="294"/>
    <lineage>
        <taxon>Bacteria</taxon>
        <taxon>Pseudomonadati</taxon>
        <taxon>Pseudomonadota</taxon>
        <taxon>Gammaproteobacteria</taxon>
        <taxon>Pseudomonadales</taxon>
        <taxon>Pseudomonadaceae</taxon>
        <taxon>Pseudomonas</taxon>
    </lineage>
</organism>
<dbReference type="AlphaFoldDB" id="A0A109LBV2"/>
<proteinExistence type="predicted"/>
<gene>
    <name evidence="1" type="ORF">PFLmoz3_05479</name>
</gene>
<protein>
    <submittedName>
        <fullName evidence="1">Uncharacterized protein</fullName>
    </submittedName>
</protein>
<dbReference type="Proteomes" id="UP000061348">
    <property type="component" value="Unassembled WGS sequence"/>
</dbReference>
<dbReference type="EMBL" id="LCYA01000151">
    <property type="protein sequence ID" value="KWV84877.1"/>
    <property type="molecule type" value="Genomic_DNA"/>
</dbReference>
<evidence type="ECO:0000313" key="1">
    <source>
        <dbReference type="EMBL" id="KWV84877.1"/>
    </source>
</evidence>
<sequence>MAPQAPGQHDQLGVDVRAVQVEHFATDLVELAVTAFLRALVAEHRADVPQLLGLATTGDAMFQYGANARGSAFRAQGQGVAVTVFKGVHLFFDDVGHFTDGALEQLGELDDRHADLLVTVVIQQARDSAFEVAPQWRLLRQDVVHATNGLQRLAHIRSLNSFNQPRAISAASAATFSAAFSRISFSSSSTRLSFVSFCDGLPSM</sequence>
<accession>A0A109LBV2</accession>
<evidence type="ECO:0000313" key="2">
    <source>
        <dbReference type="Proteomes" id="UP000061348"/>
    </source>
</evidence>
<name>A0A109LBV2_PSEFL</name>
<reference evidence="1 2" key="1">
    <citation type="submission" date="2015-05" db="EMBL/GenBank/DDBJ databases">
        <title>A genomic and transcriptomic approach to investigate the blue pigment phenotype in Pseudomonas fluorescens.</title>
        <authorList>
            <person name="Andreani N.A."/>
            <person name="Cardazzo B."/>
        </authorList>
    </citation>
    <scope>NUCLEOTIDE SEQUENCE [LARGE SCALE GENOMIC DNA]</scope>
    <source>
        <strain evidence="1 2">Ps_22</strain>
    </source>
</reference>
<comment type="caution">
    <text evidence="1">The sequence shown here is derived from an EMBL/GenBank/DDBJ whole genome shotgun (WGS) entry which is preliminary data.</text>
</comment>